<dbReference type="PANTHER" id="PTHR10366">
    <property type="entry name" value="NAD DEPENDENT EPIMERASE/DEHYDRATASE"/>
    <property type="match status" value="1"/>
</dbReference>
<protein>
    <recommendedName>
        <fullName evidence="3">NAD-dependent epimerase/dehydratase domain-containing protein</fullName>
    </recommendedName>
</protein>
<evidence type="ECO:0000259" key="3">
    <source>
        <dbReference type="Pfam" id="PF01370"/>
    </source>
</evidence>
<dbReference type="InterPro" id="IPR036291">
    <property type="entry name" value="NAD(P)-bd_dom_sf"/>
</dbReference>
<dbReference type="EMBL" id="ML993595">
    <property type="protein sequence ID" value="KAF2166705.1"/>
    <property type="molecule type" value="Genomic_DNA"/>
</dbReference>
<dbReference type="SUPFAM" id="SSF51735">
    <property type="entry name" value="NAD(P)-binding Rossmann-fold domains"/>
    <property type="match status" value="1"/>
</dbReference>
<evidence type="ECO:0000256" key="1">
    <source>
        <dbReference type="ARBA" id="ARBA00023002"/>
    </source>
</evidence>
<dbReference type="InterPro" id="IPR050425">
    <property type="entry name" value="NAD(P)_dehydrat-like"/>
</dbReference>
<sequence length="356" mass="38560">MTGSNETILVTGGSGFVGAHCVLQGIQKGYQVHTTIRSLSRADDVKQMLRNGGATEAEISNVKFFAADLMKDDGWKDACAGCSYVLHVASPFPAGAPKHEDDLIVPAREGTLRVLRAAKEASTVKRVIITSSMAAIGYGYGDVVKTKTFTEEDWTILDGPRGETIAPYQKSKAIAERAAWDWIAKEGSPMELTVINPVAIFGPALSADFCATLQFISRMLNGQLPAMPNLAFETVDVRDVADLHFRAMTSPKAAGQRYLALRDGGPISLQGIAQTLKRGLPAEETKRVGTMVIPNFVMRFAAMFQQDIALIVPEIGRVRKCSNAKAKRDFGWQPRDGDEAILSAARSLQKYGVVKP</sequence>
<evidence type="ECO:0000313" key="5">
    <source>
        <dbReference type="Proteomes" id="UP000799537"/>
    </source>
</evidence>
<dbReference type="AlphaFoldDB" id="A0A6A6CHT9"/>
<dbReference type="GeneID" id="54559754"/>
<accession>A0A6A6CHT9</accession>
<dbReference type="RefSeq" id="XP_033667594.1">
    <property type="nucleotide sequence ID" value="XM_033806482.1"/>
</dbReference>
<dbReference type="FunFam" id="3.40.50.720:FF:000336">
    <property type="entry name" value="Aldehyde reductase"/>
    <property type="match status" value="1"/>
</dbReference>
<organism evidence="4 5">
    <name type="scientific">Zasmidium cellare ATCC 36951</name>
    <dbReference type="NCBI Taxonomy" id="1080233"/>
    <lineage>
        <taxon>Eukaryota</taxon>
        <taxon>Fungi</taxon>
        <taxon>Dikarya</taxon>
        <taxon>Ascomycota</taxon>
        <taxon>Pezizomycotina</taxon>
        <taxon>Dothideomycetes</taxon>
        <taxon>Dothideomycetidae</taxon>
        <taxon>Mycosphaerellales</taxon>
        <taxon>Mycosphaerellaceae</taxon>
        <taxon>Zasmidium</taxon>
    </lineage>
</organism>
<evidence type="ECO:0000313" key="4">
    <source>
        <dbReference type="EMBL" id="KAF2166705.1"/>
    </source>
</evidence>
<dbReference type="Gene3D" id="3.40.50.720">
    <property type="entry name" value="NAD(P)-binding Rossmann-like Domain"/>
    <property type="match status" value="1"/>
</dbReference>
<evidence type="ECO:0000256" key="2">
    <source>
        <dbReference type="ARBA" id="ARBA00023445"/>
    </source>
</evidence>
<keyword evidence="1" id="KW-0560">Oxidoreductase</keyword>
<dbReference type="Proteomes" id="UP000799537">
    <property type="component" value="Unassembled WGS sequence"/>
</dbReference>
<dbReference type="CDD" id="cd05227">
    <property type="entry name" value="AR_SDR_e"/>
    <property type="match status" value="1"/>
</dbReference>
<dbReference type="OrthoDB" id="2735536at2759"/>
<comment type="similarity">
    <text evidence="2">Belongs to the NAD(P)-dependent epimerase/dehydratase family. Dihydroflavonol-4-reductase subfamily.</text>
</comment>
<proteinExistence type="inferred from homology"/>
<keyword evidence="5" id="KW-1185">Reference proteome</keyword>
<gene>
    <name evidence="4" type="ORF">M409DRAFT_22761</name>
</gene>
<dbReference type="PANTHER" id="PTHR10366:SF564">
    <property type="entry name" value="STEROL-4-ALPHA-CARBOXYLATE 3-DEHYDROGENASE, DECARBOXYLATING"/>
    <property type="match status" value="1"/>
</dbReference>
<dbReference type="GO" id="GO:0016616">
    <property type="term" value="F:oxidoreductase activity, acting on the CH-OH group of donors, NAD or NADP as acceptor"/>
    <property type="evidence" value="ECO:0007669"/>
    <property type="project" value="TreeGrafter"/>
</dbReference>
<dbReference type="Pfam" id="PF01370">
    <property type="entry name" value="Epimerase"/>
    <property type="match status" value="1"/>
</dbReference>
<name>A0A6A6CHT9_ZASCE</name>
<feature type="domain" description="NAD-dependent epimerase/dehydratase" evidence="3">
    <location>
        <begin position="8"/>
        <end position="255"/>
    </location>
</feature>
<reference evidence="4" key="1">
    <citation type="journal article" date="2020" name="Stud. Mycol.">
        <title>101 Dothideomycetes genomes: a test case for predicting lifestyles and emergence of pathogens.</title>
        <authorList>
            <person name="Haridas S."/>
            <person name="Albert R."/>
            <person name="Binder M."/>
            <person name="Bloem J."/>
            <person name="Labutti K."/>
            <person name="Salamov A."/>
            <person name="Andreopoulos B."/>
            <person name="Baker S."/>
            <person name="Barry K."/>
            <person name="Bills G."/>
            <person name="Bluhm B."/>
            <person name="Cannon C."/>
            <person name="Castanera R."/>
            <person name="Culley D."/>
            <person name="Daum C."/>
            <person name="Ezra D."/>
            <person name="Gonzalez J."/>
            <person name="Henrissat B."/>
            <person name="Kuo A."/>
            <person name="Liang C."/>
            <person name="Lipzen A."/>
            <person name="Lutzoni F."/>
            <person name="Magnuson J."/>
            <person name="Mondo S."/>
            <person name="Nolan M."/>
            <person name="Ohm R."/>
            <person name="Pangilinan J."/>
            <person name="Park H.-J."/>
            <person name="Ramirez L."/>
            <person name="Alfaro M."/>
            <person name="Sun H."/>
            <person name="Tritt A."/>
            <person name="Yoshinaga Y."/>
            <person name="Zwiers L.-H."/>
            <person name="Turgeon B."/>
            <person name="Goodwin S."/>
            <person name="Spatafora J."/>
            <person name="Crous P."/>
            <person name="Grigoriev I."/>
        </authorList>
    </citation>
    <scope>NUCLEOTIDE SEQUENCE</scope>
    <source>
        <strain evidence="4">ATCC 36951</strain>
    </source>
</reference>
<dbReference type="InterPro" id="IPR001509">
    <property type="entry name" value="Epimerase_deHydtase"/>
</dbReference>